<dbReference type="PATRIC" id="fig|983917.3.peg.629"/>
<protein>
    <submittedName>
        <fullName evidence="2">Uncharacterized protein</fullName>
    </submittedName>
</protein>
<dbReference type="STRING" id="983917.RGE_06420"/>
<sequence length="72" mass="7938">MGIGFWLRRFGFAFVVAGLMLFLVRLARGEAAAQAAVYALAWGAVAAAVYAGVIWLRWRRNPACFRHPEGRG</sequence>
<proteinExistence type="predicted"/>
<evidence type="ECO:0000313" key="3">
    <source>
        <dbReference type="Proteomes" id="UP000007883"/>
    </source>
</evidence>
<keyword evidence="3" id="KW-1185">Reference proteome</keyword>
<gene>
    <name evidence="2" type="ordered locus">RGE_06420</name>
</gene>
<evidence type="ECO:0000313" key="2">
    <source>
        <dbReference type="EMBL" id="BAL93987.1"/>
    </source>
</evidence>
<organism evidence="2 3">
    <name type="scientific">Rubrivivax gelatinosus (strain NBRC 100245 / IL144)</name>
    <dbReference type="NCBI Taxonomy" id="983917"/>
    <lineage>
        <taxon>Bacteria</taxon>
        <taxon>Pseudomonadati</taxon>
        <taxon>Pseudomonadota</taxon>
        <taxon>Betaproteobacteria</taxon>
        <taxon>Burkholderiales</taxon>
        <taxon>Sphaerotilaceae</taxon>
        <taxon>Rubrivivax</taxon>
    </lineage>
</organism>
<reference evidence="2 3" key="1">
    <citation type="journal article" date="2012" name="J. Bacteriol.">
        <title>Complete genome sequence of phototrophic betaproteobacterium Rubrivivax gelatinosus IL144.</title>
        <authorList>
            <person name="Nagashima S."/>
            <person name="Kamimura A."/>
            <person name="Shimizu T."/>
            <person name="Nakamura-isaki S."/>
            <person name="Aono E."/>
            <person name="Sakamoto K."/>
            <person name="Ichikawa N."/>
            <person name="Nakazawa H."/>
            <person name="Sekine M."/>
            <person name="Yamazaki S."/>
            <person name="Fujita N."/>
            <person name="Shimada K."/>
            <person name="Hanada S."/>
            <person name="Nagashima K.V.P."/>
        </authorList>
    </citation>
    <scope>NUCLEOTIDE SEQUENCE [LARGE SCALE GENOMIC DNA]</scope>
    <source>
        <strain evidence="3">NBRC 100245 / IL144</strain>
    </source>
</reference>
<feature type="transmembrane region" description="Helical" evidence="1">
    <location>
        <begin position="39"/>
        <end position="58"/>
    </location>
</feature>
<dbReference type="Proteomes" id="UP000007883">
    <property type="component" value="Chromosome"/>
</dbReference>
<dbReference type="RefSeq" id="WP_014426863.1">
    <property type="nucleotide sequence ID" value="NC_017075.1"/>
</dbReference>
<dbReference type="EMBL" id="AP012320">
    <property type="protein sequence ID" value="BAL93987.1"/>
    <property type="molecule type" value="Genomic_DNA"/>
</dbReference>
<name>I0HLV0_RUBGI</name>
<dbReference type="AlphaFoldDB" id="I0HLV0"/>
<keyword evidence="1" id="KW-1133">Transmembrane helix</keyword>
<accession>I0HLV0</accession>
<dbReference type="HOGENOM" id="CLU_2719847_0_0_4"/>
<dbReference type="KEGG" id="rge:RGE_06420"/>
<keyword evidence="1" id="KW-0812">Transmembrane</keyword>
<keyword evidence="1" id="KW-0472">Membrane</keyword>
<evidence type="ECO:0000256" key="1">
    <source>
        <dbReference type="SAM" id="Phobius"/>
    </source>
</evidence>